<dbReference type="SUPFAM" id="SSF57903">
    <property type="entry name" value="FYVE/PHD zinc finger"/>
    <property type="match status" value="2"/>
</dbReference>
<evidence type="ECO:0000256" key="2">
    <source>
        <dbReference type="ARBA" id="ARBA00022723"/>
    </source>
</evidence>
<feature type="non-terminal residue" evidence="8">
    <location>
        <position position="1"/>
    </location>
</feature>
<dbReference type="GO" id="GO:0003714">
    <property type="term" value="F:transcription corepressor activity"/>
    <property type="evidence" value="ECO:0007669"/>
    <property type="project" value="InterPro"/>
</dbReference>
<dbReference type="PANTHER" id="PTHR46309:SF5">
    <property type="entry name" value="GNAT FAMILY ACETYLTRANSFERASE"/>
    <property type="match status" value="1"/>
</dbReference>
<evidence type="ECO:0000259" key="7">
    <source>
        <dbReference type="PROSITE" id="PS50016"/>
    </source>
</evidence>
<dbReference type="eggNOG" id="ENOG502SD3A">
    <property type="taxonomic scope" value="Eukaryota"/>
</dbReference>
<dbReference type="SMART" id="SM00249">
    <property type="entry name" value="PHD"/>
    <property type="match status" value="2"/>
</dbReference>
<dbReference type="GO" id="GO:0005634">
    <property type="term" value="C:nucleus"/>
    <property type="evidence" value="ECO:0007669"/>
    <property type="project" value="UniProtKB-SubCell"/>
</dbReference>
<dbReference type="GO" id="GO:0008270">
    <property type="term" value="F:zinc ion binding"/>
    <property type="evidence" value="ECO:0007669"/>
    <property type="project" value="UniProtKB-KW"/>
</dbReference>
<reference evidence="8 9" key="1">
    <citation type="journal article" date="2013" name="Proc. Natl. Acad. Sci. U.S.A.">
        <title>Fine-scale variation in meiotic recombination in Mimulus inferred from population shotgun sequencing.</title>
        <authorList>
            <person name="Hellsten U."/>
            <person name="Wright K.M."/>
            <person name="Jenkins J."/>
            <person name="Shu S."/>
            <person name="Yuan Y."/>
            <person name="Wessler S.R."/>
            <person name="Schmutz J."/>
            <person name="Willis J.H."/>
            <person name="Rokhsar D.S."/>
        </authorList>
    </citation>
    <scope>NUCLEOTIDE SEQUENCE [LARGE SCALE GENOMIC DNA]</scope>
    <source>
        <strain evidence="9">cv. DUN x IM62</strain>
    </source>
</reference>
<evidence type="ECO:0000256" key="3">
    <source>
        <dbReference type="ARBA" id="ARBA00022771"/>
    </source>
</evidence>
<organism evidence="8 9">
    <name type="scientific">Erythranthe guttata</name>
    <name type="common">Yellow monkey flower</name>
    <name type="synonym">Mimulus guttatus</name>
    <dbReference type="NCBI Taxonomy" id="4155"/>
    <lineage>
        <taxon>Eukaryota</taxon>
        <taxon>Viridiplantae</taxon>
        <taxon>Streptophyta</taxon>
        <taxon>Embryophyta</taxon>
        <taxon>Tracheophyta</taxon>
        <taxon>Spermatophyta</taxon>
        <taxon>Magnoliopsida</taxon>
        <taxon>eudicotyledons</taxon>
        <taxon>Gunneridae</taxon>
        <taxon>Pentapetalae</taxon>
        <taxon>asterids</taxon>
        <taxon>lamiids</taxon>
        <taxon>Lamiales</taxon>
        <taxon>Phrymaceae</taxon>
        <taxon>Erythranthe</taxon>
    </lineage>
</organism>
<dbReference type="InterPro" id="IPR042163">
    <property type="entry name" value="PHF12"/>
</dbReference>
<dbReference type="Pfam" id="PF16135">
    <property type="entry name" value="TDBD"/>
    <property type="match status" value="1"/>
</dbReference>
<keyword evidence="2" id="KW-0479">Metal-binding</keyword>
<evidence type="ECO:0000313" key="8">
    <source>
        <dbReference type="EMBL" id="EYU19475.1"/>
    </source>
</evidence>
<dbReference type="Proteomes" id="UP000030748">
    <property type="component" value="Unassembled WGS sequence"/>
</dbReference>
<dbReference type="InterPro" id="IPR013083">
    <property type="entry name" value="Znf_RING/FYVE/PHD"/>
</dbReference>
<feature type="domain" description="PHD-type" evidence="7">
    <location>
        <begin position="124"/>
        <end position="169"/>
    </location>
</feature>
<keyword evidence="5" id="KW-0539">Nucleus</keyword>
<proteinExistence type="predicted"/>
<dbReference type="InterPro" id="IPR011011">
    <property type="entry name" value="Znf_FYVE_PHD"/>
</dbReference>
<dbReference type="Pfam" id="PF00628">
    <property type="entry name" value="PHD"/>
    <property type="match status" value="2"/>
</dbReference>
<protein>
    <recommendedName>
        <fullName evidence="7">PHD-type domain-containing protein</fullName>
    </recommendedName>
</protein>
<dbReference type="InterPro" id="IPR032308">
    <property type="entry name" value="TDBD"/>
</dbReference>
<dbReference type="InterPro" id="IPR019787">
    <property type="entry name" value="Znf_PHD-finger"/>
</dbReference>
<evidence type="ECO:0000256" key="6">
    <source>
        <dbReference type="PROSITE-ProRule" id="PRU00146"/>
    </source>
</evidence>
<dbReference type="InterPro" id="IPR001965">
    <property type="entry name" value="Znf_PHD"/>
</dbReference>
<dbReference type="Gene3D" id="3.30.40.10">
    <property type="entry name" value="Zinc/RING finger domain, C3HC4 (zinc finger)"/>
    <property type="match status" value="1"/>
</dbReference>
<accession>A0A022PZ39</accession>
<sequence>SKRSTKRVSKKTTTILSWLIDCGMFQENVEVFSVGERRRLETKNKGRIKRGGILCMCCNNILTVAKFHLHGGKNCDKPYENIFIAKTKVSLLSYMNEAWNKAEVYESRKFNIVETKGNTSDVYDDACVICADGGDLMCCEDCNSTYHQVCMDMEDVPEGTWYCPYCVCKFCAKPADKNDYLLKCPQCEKKYHWECHQIKEQRNINLNSIPIAPFCERSCKEVCDKLRENIVGKRNQVDGGYSWTLLHHQIDDNECGDQDKYFTTICHSKLTVAKELMEQCFQTIQDRYTGIKIIPSVIYNCG</sequence>
<dbReference type="AlphaFoldDB" id="A0A022PZ39"/>
<comment type="subcellular location">
    <subcellularLocation>
        <location evidence="1">Nucleus</location>
    </subcellularLocation>
</comment>
<gene>
    <name evidence="8" type="ORF">MIMGU_mgv1a021030mg</name>
</gene>
<dbReference type="PANTHER" id="PTHR46309">
    <property type="entry name" value="PHD FINGER PROTEIN 12"/>
    <property type="match status" value="1"/>
</dbReference>
<evidence type="ECO:0000313" key="9">
    <source>
        <dbReference type="Proteomes" id="UP000030748"/>
    </source>
</evidence>
<keyword evidence="3 6" id="KW-0863">Zinc-finger</keyword>
<keyword evidence="4" id="KW-0862">Zinc</keyword>
<evidence type="ECO:0000256" key="5">
    <source>
        <dbReference type="ARBA" id="ARBA00023242"/>
    </source>
</evidence>
<dbReference type="PROSITE" id="PS50016">
    <property type="entry name" value="ZF_PHD_2"/>
    <property type="match status" value="1"/>
</dbReference>
<dbReference type="EMBL" id="KI632290">
    <property type="protein sequence ID" value="EYU19475.1"/>
    <property type="molecule type" value="Genomic_DNA"/>
</dbReference>
<evidence type="ECO:0000256" key="1">
    <source>
        <dbReference type="ARBA" id="ARBA00004123"/>
    </source>
</evidence>
<evidence type="ECO:0000256" key="4">
    <source>
        <dbReference type="ARBA" id="ARBA00022833"/>
    </source>
</evidence>
<name>A0A022PZ39_ERYGU</name>
<dbReference type="STRING" id="4155.A0A022PZ39"/>
<keyword evidence="9" id="KW-1185">Reference proteome</keyword>